<dbReference type="RefSeq" id="WP_136082698.1">
    <property type="nucleotide sequence ID" value="NZ_CAAHFG010000004.1"/>
</dbReference>
<dbReference type="AlphaFoldDB" id="A0A6C2UB97"/>
<accession>A0A6C2UB97</accession>
<dbReference type="Proteomes" id="UP000366872">
    <property type="component" value="Unassembled WGS sequence"/>
</dbReference>
<evidence type="ECO:0000313" key="2">
    <source>
        <dbReference type="Proteomes" id="UP000366872"/>
    </source>
</evidence>
<keyword evidence="2" id="KW-1185">Reference proteome</keyword>
<gene>
    <name evidence="1" type="ORF">PDESU_05805</name>
</gene>
<protein>
    <submittedName>
        <fullName evidence="1">Uncharacterized protein</fullName>
    </submittedName>
</protein>
<proteinExistence type="predicted"/>
<organism evidence="1 2">
    <name type="scientific">Pontiella desulfatans</name>
    <dbReference type="NCBI Taxonomy" id="2750659"/>
    <lineage>
        <taxon>Bacteria</taxon>
        <taxon>Pseudomonadati</taxon>
        <taxon>Kiritimatiellota</taxon>
        <taxon>Kiritimatiellia</taxon>
        <taxon>Kiritimatiellales</taxon>
        <taxon>Pontiellaceae</taxon>
        <taxon>Pontiella</taxon>
    </lineage>
</organism>
<name>A0A6C2UB97_PONDE</name>
<sequence>MKPHRLNDETIEKLKELLKQDDEHLTDSIIEPIQIITYQAFFLHHGGNNGIINQDALDQLISAFEALGERDQRLLIEQVFMLQNIQPNHEKTGFYTDLVLRAAKSCSQGNSDKSPSPFEGIEQFLEQNMKRVFDRMPNPEGDRASLLKTCMEIVLADPVFVGTKKCLAVEQKLGDVLFEEKLPKVVTGNKIHSTYAELRERKDKPRQDEWKKYPTFLDDYFGRNPKHSITEGKRACAAEYGVSLKTIQRHTSGYEKPGTD</sequence>
<dbReference type="EMBL" id="CAAHFG010000004">
    <property type="protein sequence ID" value="VGO17209.1"/>
    <property type="molecule type" value="Genomic_DNA"/>
</dbReference>
<reference evidence="1 2" key="1">
    <citation type="submission" date="2019-04" db="EMBL/GenBank/DDBJ databases">
        <authorList>
            <person name="Van Vliet M D."/>
        </authorList>
    </citation>
    <scope>NUCLEOTIDE SEQUENCE [LARGE SCALE GENOMIC DNA]</scope>
    <source>
        <strain evidence="1 2">F1</strain>
    </source>
</reference>
<evidence type="ECO:0000313" key="1">
    <source>
        <dbReference type="EMBL" id="VGO17209.1"/>
    </source>
</evidence>